<reference evidence="6 7" key="1">
    <citation type="submission" date="2021-03" db="EMBL/GenBank/DDBJ databases">
        <title>Sneathiella sp. CAU 1612 isolated from Kang Won-do.</title>
        <authorList>
            <person name="Kim W."/>
        </authorList>
    </citation>
    <scope>NUCLEOTIDE SEQUENCE [LARGE SCALE GENOMIC DNA]</scope>
    <source>
        <strain evidence="6 7">CAU 1612</strain>
    </source>
</reference>
<keyword evidence="3" id="KW-0731">Sigma factor</keyword>
<evidence type="ECO:0000256" key="2">
    <source>
        <dbReference type="ARBA" id="ARBA00023015"/>
    </source>
</evidence>
<dbReference type="InterPro" id="IPR036388">
    <property type="entry name" value="WH-like_DNA-bd_sf"/>
</dbReference>
<comment type="similarity">
    <text evidence="1">Belongs to the sigma-70 factor family. ECF subfamily.</text>
</comment>
<feature type="domain" description="RNA polymerase sigma-70 region 2" evidence="5">
    <location>
        <begin position="25"/>
        <end position="82"/>
    </location>
</feature>
<organism evidence="6 7">
    <name type="scientific">Sneathiella sedimenti</name>
    <dbReference type="NCBI Taxonomy" id="2816034"/>
    <lineage>
        <taxon>Bacteria</taxon>
        <taxon>Pseudomonadati</taxon>
        <taxon>Pseudomonadota</taxon>
        <taxon>Alphaproteobacteria</taxon>
        <taxon>Sneathiellales</taxon>
        <taxon>Sneathiellaceae</taxon>
        <taxon>Sneathiella</taxon>
    </lineage>
</organism>
<keyword evidence="4" id="KW-0804">Transcription</keyword>
<dbReference type="Gene3D" id="1.10.10.10">
    <property type="entry name" value="Winged helix-like DNA-binding domain superfamily/Winged helix DNA-binding domain"/>
    <property type="match status" value="1"/>
</dbReference>
<sequence>MIFLDPQEVEAAQQGDRAALDRLLRSAERPVYNLAIRFLAHPADAEDATQEILILIITNLGALRETTSAGAWAMRIACRHLVGRRKKSRVEKMRLTFEGFAKDLEQGLSDPPDAINVTPETTLAIEEIKISCTLAVLTCLSRPLRIAYVLGEIFEMADSESARILEISPTTYRQRLKRARAAVTEFVSNSCGIVAPQAACRCERRLNAAETTGRVKRGHPIFDRSTEQEYDLPELRTHIRALEEGRKTAALMRSNPDFNSKITELVIELTKPGLHTS</sequence>
<dbReference type="SUPFAM" id="SSF88659">
    <property type="entry name" value="Sigma3 and sigma4 domains of RNA polymerase sigma factors"/>
    <property type="match status" value="1"/>
</dbReference>
<evidence type="ECO:0000313" key="6">
    <source>
        <dbReference type="EMBL" id="MBO0334880.1"/>
    </source>
</evidence>
<dbReference type="InterPro" id="IPR014284">
    <property type="entry name" value="RNA_pol_sigma-70_dom"/>
</dbReference>
<dbReference type="RefSeq" id="WP_207047182.1">
    <property type="nucleotide sequence ID" value="NZ_JAFLNC010000005.1"/>
</dbReference>
<dbReference type="InterPro" id="IPR007627">
    <property type="entry name" value="RNA_pol_sigma70_r2"/>
</dbReference>
<keyword evidence="7" id="KW-1185">Reference proteome</keyword>
<evidence type="ECO:0000256" key="4">
    <source>
        <dbReference type="ARBA" id="ARBA00023163"/>
    </source>
</evidence>
<name>A0ABS3F8N2_9PROT</name>
<protein>
    <submittedName>
        <fullName evidence="6">RNA polymerase sigma factor</fullName>
    </submittedName>
</protein>
<dbReference type="InterPro" id="IPR013324">
    <property type="entry name" value="RNA_pol_sigma_r3/r4-like"/>
</dbReference>
<keyword evidence="2" id="KW-0805">Transcription regulation</keyword>
<dbReference type="Gene3D" id="1.10.1740.10">
    <property type="match status" value="1"/>
</dbReference>
<proteinExistence type="inferred from homology"/>
<dbReference type="NCBIfam" id="TIGR02937">
    <property type="entry name" value="sigma70-ECF"/>
    <property type="match status" value="1"/>
</dbReference>
<dbReference type="PANTHER" id="PTHR43133:SF51">
    <property type="entry name" value="RNA POLYMERASE SIGMA FACTOR"/>
    <property type="match status" value="1"/>
</dbReference>
<dbReference type="Pfam" id="PF04542">
    <property type="entry name" value="Sigma70_r2"/>
    <property type="match status" value="1"/>
</dbReference>
<gene>
    <name evidence="6" type="ORF">J0X12_14730</name>
</gene>
<dbReference type="InterPro" id="IPR039425">
    <property type="entry name" value="RNA_pol_sigma-70-like"/>
</dbReference>
<dbReference type="EMBL" id="JAFLNC010000005">
    <property type="protein sequence ID" value="MBO0334880.1"/>
    <property type="molecule type" value="Genomic_DNA"/>
</dbReference>
<evidence type="ECO:0000313" key="7">
    <source>
        <dbReference type="Proteomes" id="UP000664761"/>
    </source>
</evidence>
<evidence type="ECO:0000259" key="5">
    <source>
        <dbReference type="Pfam" id="PF04542"/>
    </source>
</evidence>
<dbReference type="InterPro" id="IPR013325">
    <property type="entry name" value="RNA_pol_sigma_r2"/>
</dbReference>
<dbReference type="PANTHER" id="PTHR43133">
    <property type="entry name" value="RNA POLYMERASE ECF-TYPE SIGMA FACTO"/>
    <property type="match status" value="1"/>
</dbReference>
<dbReference type="SUPFAM" id="SSF88946">
    <property type="entry name" value="Sigma2 domain of RNA polymerase sigma factors"/>
    <property type="match status" value="1"/>
</dbReference>
<accession>A0ABS3F8N2</accession>
<evidence type="ECO:0000256" key="1">
    <source>
        <dbReference type="ARBA" id="ARBA00010641"/>
    </source>
</evidence>
<comment type="caution">
    <text evidence="6">The sequence shown here is derived from an EMBL/GenBank/DDBJ whole genome shotgun (WGS) entry which is preliminary data.</text>
</comment>
<evidence type="ECO:0000256" key="3">
    <source>
        <dbReference type="ARBA" id="ARBA00023082"/>
    </source>
</evidence>
<dbReference type="Proteomes" id="UP000664761">
    <property type="component" value="Unassembled WGS sequence"/>
</dbReference>